<accession>A0A1S0U2Y5</accession>
<evidence type="ECO:0000313" key="1">
    <source>
        <dbReference type="EMBL" id="EFO24297.1"/>
    </source>
</evidence>
<protein>
    <submittedName>
        <fullName evidence="1">Uncharacterized protein</fullName>
    </submittedName>
</protein>
<sequence>MGTFGCGEHRTVEYFSSLISINSPIIQNRIYPGTSANPLATGILLNSQMSWWSYTSPNQLLTQSHICTHHPHTSTHVHTHTPIHPHTHTHPYTYTPTHAHIPTRARIYMQT</sequence>
<dbReference type="RefSeq" id="XP_003139779.1">
    <property type="nucleotide sequence ID" value="XM_003139731.1"/>
</dbReference>
<dbReference type="EMBL" id="JH712125">
    <property type="protein sequence ID" value="EFO24297.1"/>
    <property type="molecule type" value="Genomic_DNA"/>
</dbReference>
<dbReference type="GeneID" id="9941593"/>
<reference evidence="1" key="1">
    <citation type="submission" date="2012-04" db="EMBL/GenBank/DDBJ databases">
        <title>The Genome Sequence of Loa loa.</title>
        <authorList>
            <consortium name="The Broad Institute Genome Sequencing Platform"/>
            <consortium name="Broad Institute Genome Sequencing Center for Infectious Disease"/>
            <person name="Nutman T.B."/>
            <person name="Fink D.L."/>
            <person name="Russ C."/>
            <person name="Young S."/>
            <person name="Zeng Q."/>
            <person name="Gargeya S."/>
            <person name="Alvarado L."/>
            <person name="Berlin A."/>
            <person name="Chapman S.B."/>
            <person name="Chen Z."/>
            <person name="Freedman E."/>
            <person name="Gellesch M."/>
            <person name="Goldberg J."/>
            <person name="Griggs A."/>
            <person name="Gujja S."/>
            <person name="Heilman E.R."/>
            <person name="Heiman D."/>
            <person name="Howarth C."/>
            <person name="Mehta T."/>
            <person name="Neiman D."/>
            <person name="Pearson M."/>
            <person name="Roberts A."/>
            <person name="Saif S."/>
            <person name="Shea T."/>
            <person name="Shenoy N."/>
            <person name="Sisk P."/>
            <person name="Stolte C."/>
            <person name="Sykes S."/>
            <person name="White J."/>
            <person name="Yandava C."/>
            <person name="Haas B."/>
            <person name="Henn M.R."/>
            <person name="Nusbaum C."/>
            <person name="Birren B."/>
        </authorList>
    </citation>
    <scope>NUCLEOTIDE SEQUENCE [LARGE SCALE GENOMIC DNA]</scope>
</reference>
<name>A0A1S0U2Y5_LOALO</name>
<dbReference type="CTD" id="9941593"/>
<dbReference type="KEGG" id="loa:LOAG_04194"/>
<proteinExistence type="predicted"/>
<dbReference type="AlphaFoldDB" id="A0A1S0U2Y5"/>
<dbReference type="InParanoid" id="A0A1S0U2Y5"/>
<gene>
    <name evidence="1" type="ORF">LOAG_04194</name>
</gene>
<organism evidence="1">
    <name type="scientific">Loa loa</name>
    <name type="common">Eye worm</name>
    <name type="synonym">Filaria loa</name>
    <dbReference type="NCBI Taxonomy" id="7209"/>
    <lineage>
        <taxon>Eukaryota</taxon>
        <taxon>Metazoa</taxon>
        <taxon>Ecdysozoa</taxon>
        <taxon>Nematoda</taxon>
        <taxon>Chromadorea</taxon>
        <taxon>Rhabditida</taxon>
        <taxon>Spirurina</taxon>
        <taxon>Spiruromorpha</taxon>
        <taxon>Filarioidea</taxon>
        <taxon>Onchocercidae</taxon>
        <taxon>Loa</taxon>
    </lineage>
</organism>